<dbReference type="AlphaFoldDB" id="A0A931PX61"/>
<dbReference type="PANTHER" id="PTHR35190:SF2">
    <property type="entry name" value="PROTEIN DCD1B"/>
    <property type="match status" value="1"/>
</dbReference>
<dbReference type="InterPro" id="IPR047794">
    <property type="entry name" value="C45_proenzyme-like"/>
</dbReference>
<evidence type="ECO:0000256" key="2">
    <source>
        <dbReference type="ARBA" id="ARBA00022801"/>
    </source>
</evidence>
<dbReference type="NCBIfam" id="NF040521">
    <property type="entry name" value="C45_proenzyme"/>
    <property type="match status" value="1"/>
</dbReference>
<dbReference type="Pfam" id="PF04916">
    <property type="entry name" value="Phospholip_B"/>
    <property type="match status" value="1"/>
</dbReference>
<keyword evidence="3" id="KW-0442">Lipid degradation</keyword>
<sequence length="440" mass="48694">MLSLALALVIAQTPADPALAAASREDRDGWIVVHLKGSPHTVGYQQGALLAPEIHETRETLAALLGERGGHDWRWYRETTHRLFWDKLEPEYRREIEGIADGVRAKGGSEDADDILAMNAHIEVSGYYLPMIQARQRGEPPKSDAPMACSAFVATGSATRDGKVVMGHNFWWGYLTGERWQVLLDIKPEKGHRVVMDSLPGLIHSGTDWAMNDAGILLCETTISDFTGFDEGGLPEFQRMRKAAQYSENLDDAARIFQTGNNGGYANTWLMADINTGEIGKLELGLKNVTFERLKDGYFVGSNFPSNPKLIAEEARTYRPEGNICELRRLRWIKFLDGTKGQVDAELGKQFLADTWNEKTQKNDGQGGALCGKGLLGGAVNAKVTTADMARKLSFWARMGVPDGSAFVAQRLRGTMPEVKALTHLRDMPGQKWMLFEAPK</sequence>
<name>A0A931PX61_FIMGI</name>
<keyword evidence="4" id="KW-0443">Lipid metabolism</keyword>
<protein>
    <submittedName>
        <fullName evidence="6">Peptidase C45</fullName>
    </submittedName>
</protein>
<dbReference type="PANTHER" id="PTHR35190">
    <property type="entry name" value="PROTEIN DCD1B"/>
    <property type="match status" value="1"/>
</dbReference>
<evidence type="ECO:0000256" key="4">
    <source>
        <dbReference type="ARBA" id="ARBA00023098"/>
    </source>
</evidence>
<evidence type="ECO:0000256" key="1">
    <source>
        <dbReference type="ARBA" id="ARBA00022729"/>
    </source>
</evidence>
<evidence type="ECO:0000313" key="6">
    <source>
        <dbReference type="EMBL" id="MBI1757381.1"/>
    </source>
</evidence>
<dbReference type="GO" id="GO:0016042">
    <property type="term" value="P:lipid catabolic process"/>
    <property type="evidence" value="ECO:0007669"/>
    <property type="project" value="UniProtKB-KW"/>
</dbReference>
<comment type="caution">
    <text evidence="6">The sequence shown here is derived from an EMBL/GenBank/DDBJ whole genome shotgun (WGS) entry which is preliminary data.</text>
</comment>
<evidence type="ECO:0000256" key="3">
    <source>
        <dbReference type="ARBA" id="ARBA00022963"/>
    </source>
</evidence>
<evidence type="ECO:0000313" key="7">
    <source>
        <dbReference type="Proteomes" id="UP000727962"/>
    </source>
</evidence>
<dbReference type="EMBL" id="JACOSL010000059">
    <property type="protein sequence ID" value="MBI1757381.1"/>
    <property type="molecule type" value="Genomic_DNA"/>
</dbReference>
<dbReference type="InterPro" id="IPR007000">
    <property type="entry name" value="PLipase_B-like"/>
</dbReference>
<keyword evidence="2" id="KW-0378">Hydrolase</keyword>
<organism evidence="6 7">
    <name type="scientific">Fimbriimonas ginsengisoli</name>
    <dbReference type="NCBI Taxonomy" id="1005039"/>
    <lineage>
        <taxon>Bacteria</taxon>
        <taxon>Bacillati</taxon>
        <taxon>Armatimonadota</taxon>
        <taxon>Fimbriimonadia</taxon>
        <taxon>Fimbriimonadales</taxon>
        <taxon>Fimbriimonadaceae</taxon>
        <taxon>Fimbriimonas</taxon>
    </lineage>
</organism>
<reference evidence="6" key="1">
    <citation type="submission" date="2020-07" db="EMBL/GenBank/DDBJ databases">
        <title>Huge and variable diversity of episymbiotic CPR bacteria and DPANN archaea in groundwater ecosystems.</title>
        <authorList>
            <person name="He C.Y."/>
            <person name="Keren R."/>
            <person name="Whittaker M."/>
            <person name="Farag I.F."/>
            <person name="Doudna J."/>
            <person name="Cate J.H.D."/>
            <person name="Banfield J.F."/>
        </authorList>
    </citation>
    <scope>NUCLEOTIDE SEQUENCE</scope>
    <source>
        <strain evidence="6">NC_groundwater_17_Pr7_B-0.1um_64_12</strain>
    </source>
</reference>
<gene>
    <name evidence="6" type="ORF">HYR64_09780</name>
</gene>
<evidence type="ECO:0000256" key="5">
    <source>
        <dbReference type="ARBA" id="ARBA00023180"/>
    </source>
</evidence>
<proteinExistence type="predicted"/>
<dbReference type="GO" id="GO:0004620">
    <property type="term" value="F:phospholipase activity"/>
    <property type="evidence" value="ECO:0007669"/>
    <property type="project" value="InterPro"/>
</dbReference>
<accession>A0A931PX61</accession>
<dbReference type="Gene3D" id="3.60.60.30">
    <property type="match status" value="1"/>
</dbReference>
<keyword evidence="1" id="KW-0732">Signal</keyword>
<dbReference type="InterPro" id="IPR047803">
    <property type="entry name" value="DCD1A/B-like"/>
</dbReference>
<keyword evidence="5" id="KW-0325">Glycoprotein</keyword>
<dbReference type="Proteomes" id="UP000727962">
    <property type="component" value="Unassembled WGS sequence"/>
</dbReference>